<keyword evidence="4" id="KW-1185">Reference proteome</keyword>
<dbReference type="PANTHER" id="PTHR47385:SF18">
    <property type="entry name" value="CALPONIN"/>
    <property type="match status" value="1"/>
</dbReference>
<name>F6SZN1_CIOIN</name>
<organism evidence="3 4">
    <name type="scientific">Ciona intestinalis</name>
    <name type="common">Transparent sea squirt</name>
    <name type="synonym">Ascidia intestinalis</name>
    <dbReference type="NCBI Taxonomy" id="7719"/>
    <lineage>
        <taxon>Eukaryota</taxon>
        <taxon>Metazoa</taxon>
        <taxon>Chordata</taxon>
        <taxon>Tunicata</taxon>
        <taxon>Ascidiacea</taxon>
        <taxon>Phlebobranchia</taxon>
        <taxon>Cionidae</taxon>
        <taxon>Ciona</taxon>
    </lineage>
</organism>
<dbReference type="Gene3D" id="1.10.418.10">
    <property type="entry name" value="Calponin-like domain"/>
    <property type="match status" value="1"/>
</dbReference>
<dbReference type="SUPFAM" id="SSF47576">
    <property type="entry name" value="Calponin-homology domain, CH-domain"/>
    <property type="match status" value="1"/>
</dbReference>
<protein>
    <recommendedName>
        <fullName evidence="2">Calponin-homology (CH) domain-containing protein</fullName>
    </recommendedName>
</protein>
<dbReference type="AlphaFoldDB" id="F6SZN1"/>
<dbReference type="STRING" id="7719.ENSCINP00000017869"/>
<dbReference type="Pfam" id="PF00402">
    <property type="entry name" value="Calponin"/>
    <property type="match status" value="1"/>
</dbReference>
<dbReference type="SMART" id="SM00033">
    <property type="entry name" value="CH"/>
    <property type="match status" value="1"/>
</dbReference>
<proteinExistence type="inferred from homology"/>
<dbReference type="InterPro" id="IPR036872">
    <property type="entry name" value="CH_dom_sf"/>
</dbReference>
<reference evidence="4" key="1">
    <citation type="journal article" date="2002" name="Science">
        <title>The draft genome of Ciona intestinalis: insights into chordate and vertebrate origins.</title>
        <authorList>
            <person name="Dehal P."/>
            <person name="Satou Y."/>
            <person name="Campbell R.K."/>
            <person name="Chapman J."/>
            <person name="Degnan B."/>
            <person name="De Tomaso A."/>
            <person name="Davidson B."/>
            <person name="Di Gregorio A."/>
            <person name="Gelpke M."/>
            <person name="Goodstein D.M."/>
            <person name="Harafuji N."/>
            <person name="Hastings K.E."/>
            <person name="Ho I."/>
            <person name="Hotta K."/>
            <person name="Huang W."/>
            <person name="Kawashima T."/>
            <person name="Lemaire P."/>
            <person name="Martinez D."/>
            <person name="Meinertzhagen I.A."/>
            <person name="Necula S."/>
            <person name="Nonaka M."/>
            <person name="Putnam N."/>
            <person name="Rash S."/>
            <person name="Saiga H."/>
            <person name="Satake M."/>
            <person name="Terry A."/>
            <person name="Yamada L."/>
            <person name="Wang H.G."/>
            <person name="Awazu S."/>
            <person name="Azumi K."/>
            <person name="Boore J."/>
            <person name="Branno M."/>
            <person name="Chin-Bow S."/>
            <person name="DeSantis R."/>
            <person name="Doyle S."/>
            <person name="Francino P."/>
            <person name="Keys D.N."/>
            <person name="Haga S."/>
            <person name="Hayashi H."/>
            <person name="Hino K."/>
            <person name="Imai K.S."/>
            <person name="Inaba K."/>
            <person name="Kano S."/>
            <person name="Kobayashi K."/>
            <person name="Kobayashi M."/>
            <person name="Lee B.I."/>
            <person name="Makabe K.W."/>
            <person name="Manohar C."/>
            <person name="Matassi G."/>
            <person name="Medina M."/>
            <person name="Mochizuki Y."/>
            <person name="Mount S."/>
            <person name="Morishita T."/>
            <person name="Miura S."/>
            <person name="Nakayama A."/>
            <person name="Nishizaka S."/>
            <person name="Nomoto H."/>
            <person name="Ohta F."/>
            <person name="Oishi K."/>
            <person name="Rigoutsos I."/>
            <person name="Sano M."/>
            <person name="Sasaki A."/>
            <person name="Sasakura Y."/>
            <person name="Shoguchi E."/>
            <person name="Shin-i T."/>
            <person name="Spagnuolo A."/>
            <person name="Stainier D."/>
            <person name="Suzuki M.M."/>
            <person name="Tassy O."/>
            <person name="Takatori N."/>
            <person name="Tokuoka M."/>
            <person name="Yagi K."/>
            <person name="Yoshizaki F."/>
            <person name="Wada S."/>
            <person name="Zhang C."/>
            <person name="Hyatt P.D."/>
            <person name="Larimer F."/>
            <person name="Detter C."/>
            <person name="Doggett N."/>
            <person name="Glavina T."/>
            <person name="Hawkins T."/>
            <person name="Richardson P."/>
            <person name="Lucas S."/>
            <person name="Kohara Y."/>
            <person name="Levine M."/>
            <person name="Satoh N."/>
            <person name="Rokhsar D.S."/>
        </authorList>
    </citation>
    <scope>NUCLEOTIDE SEQUENCE [LARGE SCALE GENOMIC DNA]</scope>
</reference>
<dbReference type="PANTHER" id="PTHR47385">
    <property type="entry name" value="CALPONIN"/>
    <property type="match status" value="1"/>
</dbReference>
<accession>F6SZN1</accession>
<reference evidence="3" key="3">
    <citation type="submission" date="2025-08" db="UniProtKB">
        <authorList>
            <consortium name="Ensembl"/>
        </authorList>
    </citation>
    <scope>IDENTIFICATION</scope>
</reference>
<dbReference type="EMBL" id="EAAA01002033">
    <property type="status" value="NOT_ANNOTATED_CDS"/>
    <property type="molecule type" value="Genomic_DNA"/>
</dbReference>
<dbReference type="InterPro" id="IPR003096">
    <property type="entry name" value="SM22_calponin"/>
</dbReference>
<dbReference type="OMA" id="NWFHRKA"/>
<evidence type="ECO:0000259" key="2">
    <source>
        <dbReference type="PROSITE" id="PS50021"/>
    </source>
</evidence>
<dbReference type="PROSITE" id="PS50021">
    <property type="entry name" value="CH"/>
    <property type="match status" value="1"/>
</dbReference>
<dbReference type="InterPro" id="IPR000557">
    <property type="entry name" value="Calponin_repeat"/>
</dbReference>
<dbReference type="Proteomes" id="UP000008144">
    <property type="component" value="Chromosome 4"/>
</dbReference>
<dbReference type="FunCoup" id="F6SZN1">
    <property type="interactions" value="29"/>
</dbReference>
<comment type="similarity">
    <text evidence="1">Belongs to the calponin family.</text>
</comment>
<dbReference type="Pfam" id="PF00307">
    <property type="entry name" value="CH"/>
    <property type="match status" value="1"/>
</dbReference>
<dbReference type="InParanoid" id="F6SZN1"/>
<dbReference type="InterPro" id="IPR050606">
    <property type="entry name" value="Calponin-like"/>
</dbReference>
<dbReference type="GeneTree" id="ENSGT00940000166959"/>
<dbReference type="GO" id="GO:0015629">
    <property type="term" value="C:actin cytoskeleton"/>
    <property type="evidence" value="ECO:0000318"/>
    <property type="project" value="GO_Central"/>
</dbReference>
<dbReference type="PRINTS" id="PR00888">
    <property type="entry name" value="SM22CALPONIN"/>
</dbReference>
<evidence type="ECO:0000313" key="4">
    <source>
        <dbReference type="Proteomes" id="UP000008144"/>
    </source>
</evidence>
<reference evidence="3" key="2">
    <citation type="journal article" date="2008" name="Genome Biol.">
        <title>Improved genome assembly and evidence-based global gene model set for the chordate Ciona intestinalis: new insight into intron and operon populations.</title>
        <authorList>
            <person name="Satou Y."/>
            <person name="Mineta K."/>
            <person name="Ogasawara M."/>
            <person name="Sasakura Y."/>
            <person name="Shoguchi E."/>
            <person name="Ueno K."/>
            <person name="Yamada L."/>
            <person name="Matsumoto J."/>
            <person name="Wasserscheid J."/>
            <person name="Dewar K."/>
            <person name="Wiley G.B."/>
            <person name="Macmil S.L."/>
            <person name="Roe B.A."/>
            <person name="Zeller R.W."/>
            <person name="Hastings K.E."/>
            <person name="Lemaire P."/>
            <person name="Lindquist E."/>
            <person name="Endo T."/>
            <person name="Hotta K."/>
            <person name="Inaba K."/>
        </authorList>
    </citation>
    <scope>NUCLEOTIDE SEQUENCE [LARGE SCALE GENOMIC DNA]</scope>
    <source>
        <strain evidence="3">wild type</strain>
    </source>
</reference>
<dbReference type="Ensembl" id="ENSCINT00000017869.3">
    <property type="protein sequence ID" value="ENSCINP00000017869.3"/>
    <property type="gene ID" value="ENSCING00000008779.3"/>
</dbReference>
<dbReference type="GO" id="GO:0007015">
    <property type="term" value="P:actin filament organization"/>
    <property type="evidence" value="ECO:0000318"/>
    <property type="project" value="GO_Central"/>
</dbReference>
<evidence type="ECO:0000256" key="1">
    <source>
        <dbReference type="ARBA" id="ARBA00009631"/>
    </source>
</evidence>
<evidence type="ECO:0000313" key="3">
    <source>
        <dbReference type="Ensembl" id="ENSCINP00000017869.3"/>
    </source>
</evidence>
<dbReference type="HOGENOM" id="CLU_055232_1_1_1"/>
<dbReference type="PROSITE" id="PS51122">
    <property type="entry name" value="CALPONIN_2"/>
    <property type="match status" value="1"/>
</dbReference>
<dbReference type="InterPro" id="IPR001715">
    <property type="entry name" value="CH_dom"/>
</dbReference>
<reference evidence="3" key="4">
    <citation type="submission" date="2025-09" db="UniProtKB">
        <authorList>
            <consortium name="Ensembl"/>
        </authorList>
    </citation>
    <scope>IDENTIFICATION</scope>
</reference>
<feature type="domain" description="Calponin-homology (CH)" evidence="2">
    <location>
        <begin position="17"/>
        <end position="120"/>
    </location>
</feature>
<dbReference type="GO" id="GO:0051015">
    <property type="term" value="F:actin filament binding"/>
    <property type="evidence" value="ECO:0000318"/>
    <property type="project" value="GO_Central"/>
</dbReference>
<sequence length="183" mass="20630">MGMDRELQQKTEQKYSIDDENEIVEWIVSVLMWDQGKGFQEWLKSGKVLCQLMNVLSPGSCRAQETAHISSKERNNICLFLKAAESYGVGKVDSFQTIDLYESRDLAQVQVTMYKLGSAAQKKNFTGPVIGVKVAEKNVRRFDDKLKKEGQNIIGLQQMGTNQVASQRGMTPYGLGRQMVTKI</sequence>